<dbReference type="PANTHER" id="PTHR33387:SF3">
    <property type="entry name" value="DUF985 DOMAIN-CONTAINING PROTEIN"/>
    <property type="match status" value="1"/>
</dbReference>
<feature type="domain" description="DUF985" evidence="1">
    <location>
        <begin position="9"/>
        <end position="141"/>
    </location>
</feature>
<dbReference type="InterPro" id="IPR014710">
    <property type="entry name" value="RmlC-like_jellyroll"/>
</dbReference>
<dbReference type="RefSeq" id="WP_377023912.1">
    <property type="nucleotide sequence ID" value="NZ_JBHLTS010000023.1"/>
</dbReference>
<evidence type="ECO:0000259" key="1">
    <source>
        <dbReference type="Pfam" id="PF06172"/>
    </source>
</evidence>
<dbReference type="CDD" id="cd06121">
    <property type="entry name" value="cupin_YML079wp"/>
    <property type="match status" value="1"/>
</dbReference>
<dbReference type="PANTHER" id="PTHR33387">
    <property type="entry name" value="RMLC-LIKE JELLY ROLL FOLD PROTEIN"/>
    <property type="match status" value="1"/>
</dbReference>
<name>A0ABV6L9E9_9SPHI</name>
<protein>
    <submittedName>
        <fullName evidence="2">Cupin domain-containing protein</fullName>
    </submittedName>
</protein>
<keyword evidence="3" id="KW-1185">Reference proteome</keyword>
<dbReference type="InterPro" id="IPR009327">
    <property type="entry name" value="Cupin_DUF985"/>
</dbReference>
<dbReference type="SUPFAM" id="SSF51182">
    <property type="entry name" value="RmlC-like cupins"/>
    <property type="match status" value="1"/>
</dbReference>
<gene>
    <name evidence="2" type="ORF">ACFFGT_17960</name>
</gene>
<evidence type="ECO:0000313" key="2">
    <source>
        <dbReference type="EMBL" id="MFC0516111.1"/>
    </source>
</evidence>
<dbReference type="Proteomes" id="UP001589828">
    <property type="component" value="Unassembled WGS sequence"/>
</dbReference>
<dbReference type="Gene3D" id="2.60.120.10">
    <property type="entry name" value="Jelly Rolls"/>
    <property type="match status" value="1"/>
</dbReference>
<dbReference type="Pfam" id="PF06172">
    <property type="entry name" value="Cupin_5"/>
    <property type="match status" value="1"/>
</dbReference>
<dbReference type="InterPro" id="IPR039935">
    <property type="entry name" value="YML079W-like"/>
</dbReference>
<evidence type="ECO:0000313" key="3">
    <source>
        <dbReference type="Proteomes" id="UP001589828"/>
    </source>
</evidence>
<sequence length="163" mass="18537">METQNAAHYIQSLNLLPHPEGGYYREVFRSTEEVNRIDSAEVKQACTSIYYLLEDVDFSGFHRIASDEIWYFHKGQPLIIHVIQKDGTLISHELSDENTGSFSVIVQAGLWFAAELKAAEGFALVSCAVAPGFDFSEFEMAKRQELALQYLQHEALLTRMCRE</sequence>
<proteinExistence type="predicted"/>
<accession>A0ABV6L9E9</accession>
<organism evidence="2 3">
    <name type="scientific">Mucilaginibacter angelicae</name>
    <dbReference type="NCBI Taxonomy" id="869718"/>
    <lineage>
        <taxon>Bacteria</taxon>
        <taxon>Pseudomonadati</taxon>
        <taxon>Bacteroidota</taxon>
        <taxon>Sphingobacteriia</taxon>
        <taxon>Sphingobacteriales</taxon>
        <taxon>Sphingobacteriaceae</taxon>
        <taxon>Mucilaginibacter</taxon>
    </lineage>
</organism>
<reference evidence="2 3" key="1">
    <citation type="submission" date="2024-09" db="EMBL/GenBank/DDBJ databases">
        <authorList>
            <person name="Sun Q."/>
            <person name="Mori K."/>
        </authorList>
    </citation>
    <scope>NUCLEOTIDE SEQUENCE [LARGE SCALE GENOMIC DNA]</scope>
    <source>
        <strain evidence="2 3">NCAIM B.02415</strain>
    </source>
</reference>
<comment type="caution">
    <text evidence="2">The sequence shown here is derived from an EMBL/GenBank/DDBJ whole genome shotgun (WGS) entry which is preliminary data.</text>
</comment>
<dbReference type="EMBL" id="JBHLTS010000023">
    <property type="protein sequence ID" value="MFC0516111.1"/>
    <property type="molecule type" value="Genomic_DNA"/>
</dbReference>
<dbReference type="InterPro" id="IPR011051">
    <property type="entry name" value="RmlC_Cupin_sf"/>
</dbReference>